<dbReference type="AlphaFoldDB" id="A0A8T0X3L6"/>
<dbReference type="EMBL" id="CM029037">
    <property type="protein sequence ID" value="KAG2656321.1"/>
    <property type="molecule type" value="Genomic_DNA"/>
</dbReference>
<evidence type="ECO:0000313" key="4">
    <source>
        <dbReference type="Proteomes" id="UP000823388"/>
    </source>
</evidence>
<protein>
    <recommendedName>
        <fullName evidence="5">Knottin scorpion toxin-like domain-containing protein</fullName>
    </recommendedName>
</protein>
<gene>
    <name evidence="3" type="ORF">PVAP13_1KG074000</name>
</gene>
<dbReference type="InterPro" id="IPR036574">
    <property type="entry name" value="Scorpion_toxin-like_sf"/>
</dbReference>
<dbReference type="Proteomes" id="UP000823388">
    <property type="component" value="Chromosome 1K"/>
</dbReference>
<evidence type="ECO:0000256" key="1">
    <source>
        <dbReference type="SAM" id="MobiDB-lite"/>
    </source>
</evidence>
<name>A0A8T0X3L6_PANVG</name>
<sequence>MGSNNMARAVPAIMALLVLILLSSRGGADSCGVLISDAPMCRAPNADACETWCYHKGYSTGACYAGVNRRECICENPCSEAAQGERPPSLAAELMSRLGREDARE</sequence>
<accession>A0A8T0X3L6</accession>
<feature type="chain" id="PRO_5035921793" description="Knottin scorpion toxin-like domain-containing protein" evidence="2">
    <location>
        <begin position="29"/>
        <end position="105"/>
    </location>
</feature>
<keyword evidence="4" id="KW-1185">Reference proteome</keyword>
<dbReference type="Gene3D" id="3.30.30.10">
    <property type="entry name" value="Knottin, scorpion toxin-like"/>
    <property type="match status" value="1"/>
</dbReference>
<reference evidence="3" key="1">
    <citation type="submission" date="2020-05" db="EMBL/GenBank/DDBJ databases">
        <title>WGS assembly of Panicum virgatum.</title>
        <authorList>
            <person name="Lovell J.T."/>
            <person name="Jenkins J."/>
            <person name="Shu S."/>
            <person name="Juenger T.E."/>
            <person name="Schmutz J."/>
        </authorList>
    </citation>
    <scope>NUCLEOTIDE SEQUENCE</scope>
    <source>
        <strain evidence="3">AP13</strain>
    </source>
</reference>
<proteinExistence type="predicted"/>
<feature type="signal peptide" evidence="2">
    <location>
        <begin position="1"/>
        <end position="28"/>
    </location>
</feature>
<keyword evidence="2" id="KW-0732">Signal</keyword>
<evidence type="ECO:0000313" key="3">
    <source>
        <dbReference type="EMBL" id="KAG2656321.1"/>
    </source>
</evidence>
<comment type="caution">
    <text evidence="3">The sequence shown here is derived from an EMBL/GenBank/DDBJ whole genome shotgun (WGS) entry which is preliminary data.</text>
</comment>
<organism evidence="3 4">
    <name type="scientific">Panicum virgatum</name>
    <name type="common">Blackwell switchgrass</name>
    <dbReference type="NCBI Taxonomy" id="38727"/>
    <lineage>
        <taxon>Eukaryota</taxon>
        <taxon>Viridiplantae</taxon>
        <taxon>Streptophyta</taxon>
        <taxon>Embryophyta</taxon>
        <taxon>Tracheophyta</taxon>
        <taxon>Spermatophyta</taxon>
        <taxon>Magnoliopsida</taxon>
        <taxon>Liliopsida</taxon>
        <taxon>Poales</taxon>
        <taxon>Poaceae</taxon>
        <taxon>PACMAD clade</taxon>
        <taxon>Panicoideae</taxon>
        <taxon>Panicodae</taxon>
        <taxon>Paniceae</taxon>
        <taxon>Panicinae</taxon>
        <taxon>Panicum</taxon>
        <taxon>Panicum sect. Hiantes</taxon>
    </lineage>
</organism>
<feature type="region of interest" description="Disordered" evidence="1">
    <location>
        <begin position="81"/>
        <end position="105"/>
    </location>
</feature>
<evidence type="ECO:0000256" key="2">
    <source>
        <dbReference type="SAM" id="SignalP"/>
    </source>
</evidence>
<evidence type="ECO:0008006" key="5">
    <source>
        <dbReference type="Google" id="ProtNLM"/>
    </source>
</evidence>